<dbReference type="Proteomes" id="UP000593568">
    <property type="component" value="Unassembled WGS sequence"/>
</dbReference>
<dbReference type="NCBIfam" id="NF001484">
    <property type="entry name" value="PRK00331.1"/>
    <property type="match status" value="1"/>
</dbReference>
<sequence length="617" mass="67304">MVVLVLSEVAATELNLEESFTTHAGIAHTRWATHGVPAPRNSHPQTSGSGNDFLVVHNGVITNYEVLKETLVRHGFTFESETDTEVIPKLAKFVFDKANEEGDQTVTFSQVVLEVMRHLEGAYALIFKSRHYPNELIACKRGSPLLLGVKELNDDVCNGSAFHDAKFLSKNGNPKELFLSSDANAIIEHTKKVLVIEDGEVVHLKEGGVSILKFNNDKGRNGDSLSARPASVQRALSILEMEVEQINKGKYKHYMQKEIHEQPESLTTTMRGRLLRGGSCKAKTVLLGGLKDHLKTIRRSRRIVFIGCGTSYNAALAARPILEELSGVPVTMEIASDLLDRQGPIYREDTAVFVSQSGETADTLLALEYTLENGALCVGITNTVGSVIARNTHCGVHINAGCEIGVASTKAYTSQIVVMAMLALAIGGDTISKQERREAIIDGLFDLPNKIREVLKLDQEMKDLAKLLIAEQSLLVFGRGYNYATALEGALKVKEVALMHSEGILAGEMKHGPLALVDENLPIVVIATHDACFSKQQSVIQQLRARKGRLIVMCSKGDAASVCPGGGCRVIEVPQVEDCLQPVVNIVPFQLLAYHLTVLRGYNVDQPRNLAKSVTTQ</sequence>
<dbReference type="GO" id="GO:0097367">
    <property type="term" value="F:carbohydrate derivative binding"/>
    <property type="evidence" value="ECO:0007669"/>
    <property type="project" value="InterPro"/>
</dbReference>
<evidence type="ECO:0000256" key="6">
    <source>
        <dbReference type="ARBA" id="ARBA00022737"/>
    </source>
</evidence>
<dbReference type="Gene3D" id="3.40.50.10490">
    <property type="entry name" value="Glucose-6-phosphate isomerase like protein, domain 1"/>
    <property type="match status" value="2"/>
</dbReference>
<dbReference type="PANTHER" id="PTHR10937">
    <property type="entry name" value="GLUCOSAMINE--FRUCTOSE-6-PHOSPHATE AMINOTRANSFERASE, ISOMERIZING"/>
    <property type="match status" value="1"/>
</dbReference>
<dbReference type="CDD" id="cd05009">
    <property type="entry name" value="SIS_GlmS_GlmD_2"/>
    <property type="match status" value="1"/>
</dbReference>
<dbReference type="GO" id="GO:0004360">
    <property type="term" value="F:glutamine-fructose-6-phosphate transaminase (isomerizing) activity"/>
    <property type="evidence" value="ECO:0007669"/>
    <property type="project" value="UniProtKB-EC"/>
</dbReference>
<evidence type="ECO:0000259" key="9">
    <source>
        <dbReference type="PROSITE" id="PS51464"/>
    </source>
</evidence>
<keyword evidence="11" id="KW-1185">Reference proteome</keyword>
<dbReference type="InterPro" id="IPR035490">
    <property type="entry name" value="GlmS/FrlB_SIS"/>
</dbReference>
<dbReference type="Pfam" id="PF13522">
    <property type="entry name" value="GATase_6"/>
    <property type="match status" value="1"/>
</dbReference>
<dbReference type="GO" id="GO:0006002">
    <property type="term" value="P:fructose 6-phosphate metabolic process"/>
    <property type="evidence" value="ECO:0007669"/>
    <property type="project" value="TreeGrafter"/>
</dbReference>
<dbReference type="InterPro" id="IPR001347">
    <property type="entry name" value="SIS_dom"/>
</dbReference>
<protein>
    <recommendedName>
        <fullName evidence="3">glutamine--fructose-6-phosphate transaminase (isomerizing)</fullName>
        <ecNumber evidence="3">2.6.1.16</ecNumber>
    </recommendedName>
</protein>
<dbReference type="Pfam" id="PF01380">
    <property type="entry name" value="SIS"/>
    <property type="match status" value="2"/>
</dbReference>
<dbReference type="FunFam" id="3.40.50.10490:FF:000001">
    <property type="entry name" value="Glutamine--fructose-6-phosphate aminotransferase [isomerizing]"/>
    <property type="match status" value="1"/>
</dbReference>
<evidence type="ECO:0000313" key="10">
    <source>
        <dbReference type="EMBL" id="MBA0781170.1"/>
    </source>
</evidence>
<keyword evidence="7" id="KW-0315">Glutamine amidotransferase</keyword>
<dbReference type="PROSITE" id="PS51278">
    <property type="entry name" value="GATASE_TYPE_2"/>
    <property type="match status" value="1"/>
</dbReference>
<evidence type="ECO:0000256" key="7">
    <source>
        <dbReference type="ARBA" id="ARBA00022962"/>
    </source>
</evidence>
<dbReference type="SUPFAM" id="SSF53697">
    <property type="entry name" value="SIS domain"/>
    <property type="match status" value="1"/>
</dbReference>
<dbReference type="InterPro" id="IPR046348">
    <property type="entry name" value="SIS_dom_sf"/>
</dbReference>
<dbReference type="AlphaFoldDB" id="A0A7J9F788"/>
<organism evidence="10 11">
    <name type="scientific">Gossypium trilobum</name>
    <dbReference type="NCBI Taxonomy" id="34281"/>
    <lineage>
        <taxon>Eukaryota</taxon>
        <taxon>Viridiplantae</taxon>
        <taxon>Streptophyta</taxon>
        <taxon>Embryophyta</taxon>
        <taxon>Tracheophyta</taxon>
        <taxon>Spermatophyta</taxon>
        <taxon>Magnoliopsida</taxon>
        <taxon>eudicotyledons</taxon>
        <taxon>Gunneridae</taxon>
        <taxon>Pentapetalae</taxon>
        <taxon>rosids</taxon>
        <taxon>malvids</taxon>
        <taxon>Malvales</taxon>
        <taxon>Malvaceae</taxon>
        <taxon>Malvoideae</taxon>
        <taxon>Gossypium</taxon>
    </lineage>
</organism>
<dbReference type="PROSITE" id="PS51464">
    <property type="entry name" value="SIS"/>
    <property type="match status" value="2"/>
</dbReference>
<keyword evidence="6" id="KW-0677">Repeat</keyword>
<dbReference type="EMBL" id="JABEZW010000012">
    <property type="protein sequence ID" value="MBA0781170.1"/>
    <property type="molecule type" value="Genomic_DNA"/>
</dbReference>
<evidence type="ECO:0000256" key="5">
    <source>
        <dbReference type="ARBA" id="ARBA00022679"/>
    </source>
</evidence>
<dbReference type="Gene3D" id="3.60.20.10">
    <property type="entry name" value="Glutamine Phosphoribosylpyrophosphate, subunit 1, domain 1"/>
    <property type="match status" value="1"/>
</dbReference>
<dbReference type="SUPFAM" id="SSF56235">
    <property type="entry name" value="N-terminal nucleophile aminohydrolases (Ntn hydrolases)"/>
    <property type="match status" value="1"/>
</dbReference>
<proteinExistence type="predicted"/>
<dbReference type="GO" id="GO:0006487">
    <property type="term" value="P:protein N-linked glycosylation"/>
    <property type="evidence" value="ECO:0007669"/>
    <property type="project" value="TreeGrafter"/>
</dbReference>
<feature type="domain" description="SIS" evidence="9">
    <location>
        <begin position="464"/>
        <end position="607"/>
    </location>
</feature>
<evidence type="ECO:0000259" key="8">
    <source>
        <dbReference type="PROSITE" id="PS51278"/>
    </source>
</evidence>
<keyword evidence="5" id="KW-0808">Transferase</keyword>
<evidence type="ECO:0000313" key="11">
    <source>
        <dbReference type="Proteomes" id="UP000593568"/>
    </source>
</evidence>
<evidence type="ECO:0000256" key="1">
    <source>
        <dbReference type="ARBA" id="ARBA00001031"/>
    </source>
</evidence>
<comment type="pathway">
    <text evidence="2">Nucleotide-sugar biosynthesis; UDP-N-acetyl-alpha-D-glucosamine biosynthesis; alpha-D-glucosamine 6-phosphate from D-fructose 6-phosphate: step 1/1.</text>
</comment>
<dbReference type="InterPro" id="IPR029055">
    <property type="entry name" value="Ntn_hydrolases_N"/>
</dbReference>
<keyword evidence="4" id="KW-0032">Aminotransferase</keyword>
<feature type="domain" description="SIS" evidence="9">
    <location>
        <begin position="293"/>
        <end position="432"/>
    </location>
</feature>
<reference evidence="10 11" key="1">
    <citation type="journal article" date="2019" name="Genome Biol. Evol.">
        <title>Insights into the evolution of the New World diploid cottons (Gossypium, subgenus Houzingenia) based on genome sequencing.</title>
        <authorList>
            <person name="Grover C.E."/>
            <person name="Arick M.A. 2nd"/>
            <person name="Thrash A."/>
            <person name="Conover J.L."/>
            <person name="Sanders W.S."/>
            <person name="Peterson D.G."/>
            <person name="Frelichowski J.E."/>
            <person name="Scheffler J.A."/>
            <person name="Scheffler B.E."/>
            <person name="Wendel J.F."/>
        </authorList>
    </citation>
    <scope>NUCLEOTIDE SEQUENCE [LARGE SCALE GENOMIC DNA]</scope>
    <source>
        <strain evidence="10">8</strain>
        <tissue evidence="10">Leaf</tissue>
    </source>
</reference>
<dbReference type="InterPro" id="IPR035466">
    <property type="entry name" value="GlmS/AgaS_SIS"/>
</dbReference>
<dbReference type="EC" id="2.6.1.16" evidence="3"/>
<feature type="domain" description="Glutamine amidotransferase type-2" evidence="8">
    <location>
        <begin position="1"/>
        <end position="207"/>
    </location>
</feature>
<accession>A0A7J9F788</accession>
<dbReference type="FunFam" id="3.60.20.10:FF:000052">
    <property type="entry name" value="Glutamine--fructose-6-phosphate aminotransferase [isomerizing] 2"/>
    <property type="match status" value="1"/>
</dbReference>
<comment type="catalytic activity">
    <reaction evidence="1">
        <text>D-fructose 6-phosphate + L-glutamine = D-glucosamine 6-phosphate + L-glutamate</text>
        <dbReference type="Rhea" id="RHEA:13237"/>
        <dbReference type="ChEBI" id="CHEBI:29985"/>
        <dbReference type="ChEBI" id="CHEBI:58359"/>
        <dbReference type="ChEBI" id="CHEBI:58725"/>
        <dbReference type="ChEBI" id="CHEBI:61527"/>
        <dbReference type="EC" id="2.6.1.16"/>
    </reaction>
</comment>
<dbReference type="CDD" id="cd05008">
    <property type="entry name" value="SIS_GlmS_GlmD_1"/>
    <property type="match status" value="1"/>
</dbReference>
<dbReference type="GO" id="GO:0006047">
    <property type="term" value="P:UDP-N-acetylglucosamine metabolic process"/>
    <property type="evidence" value="ECO:0007669"/>
    <property type="project" value="TreeGrafter"/>
</dbReference>
<dbReference type="PANTHER" id="PTHR10937:SF0">
    <property type="entry name" value="GLUTAMINE--FRUCTOSE-6-PHOSPHATE TRANSAMINASE (ISOMERIZING)"/>
    <property type="match status" value="1"/>
</dbReference>
<evidence type="ECO:0000256" key="4">
    <source>
        <dbReference type="ARBA" id="ARBA00022576"/>
    </source>
</evidence>
<name>A0A7J9F788_9ROSI</name>
<gene>
    <name evidence="10" type="ORF">Gotri_002121</name>
</gene>
<dbReference type="InterPro" id="IPR017932">
    <property type="entry name" value="GATase_2_dom"/>
</dbReference>
<evidence type="ECO:0000256" key="2">
    <source>
        <dbReference type="ARBA" id="ARBA00004775"/>
    </source>
</evidence>
<evidence type="ECO:0000256" key="3">
    <source>
        <dbReference type="ARBA" id="ARBA00012916"/>
    </source>
</evidence>
<comment type="caution">
    <text evidence="10">The sequence shown here is derived from an EMBL/GenBank/DDBJ whole genome shotgun (WGS) entry which is preliminary data.</text>
</comment>